<dbReference type="Proteomes" id="UP000198683">
    <property type="component" value="Unassembled WGS sequence"/>
</dbReference>
<feature type="compositionally biased region" description="Basic and acidic residues" evidence="1">
    <location>
        <begin position="32"/>
        <end position="57"/>
    </location>
</feature>
<name>A0A1G8X2L3_9ACTN</name>
<keyword evidence="3" id="KW-1185">Reference proteome</keyword>
<dbReference type="STRING" id="683260.SAMN05421874_103381"/>
<organism evidence="2 3">
    <name type="scientific">Nonomuraea maritima</name>
    <dbReference type="NCBI Taxonomy" id="683260"/>
    <lineage>
        <taxon>Bacteria</taxon>
        <taxon>Bacillati</taxon>
        <taxon>Actinomycetota</taxon>
        <taxon>Actinomycetes</taxon>
        <taxon>Streptosporangiales</taxon>
        <taxon>Streptosporangiaceae</taxon>
        <taxon>Nonomuraea</taxon>
    </lineage>
</organism>
<protein>
    <submittedName>
        <fullName evidence="2">Uncharacterized protein</fullName>
    </submittedName>
</protein>
<sequence>MTWSRTARGTRGRYRPSRTLKNQKAKYVPTLEARKRQAEKRAEAAGREAGDHQDASRRSPVGPRRQRQAGRPYPLLSRFLTRDRRDFFNRVVDHNTELFQATHAALGPRPEAPDGVWLTDYPDDSACHEDLFDPTSVDEESHPADTANRPAVYRWRMAGRRVPVRGSLSWLEPHAV</sequence>
<feature type="compositionally biased region" description="Basic residues" evidence="1">
    <location>
        <begin position="8"/>
        <end position="24"/>
    </location>
</feature>
<accession>A0A1G8X2L3</accession>
<gene>
    <name evidence="2" type="ORF">SAMN05421874_103381</name>
</gene>
<evidence type="ECO:0000313" key="2">
    <source>
        <dbReference type="EMBL" id="SDJ84763.1"/>
    </source>
</evidence>
<dbReference type="AlphaFoldDB" id="A0A1G8X2L3"/>
<evidence type="ECO:0000256" key="1">
    <source>
        <dbReference type="SAM" id="MobiDB-lite"/>
    </source>
</evidence>
<dbReference type="EMBL" id="FNFB01000003">
    <property type="protein sequence ID" value="SDJ84763.1"/>
    <property type="molecule type" value="Genomic_DNA"/>
</dbReference>
<feature type="region of interest" description="Disordered" evidence="1">
    <location>
        <begin position="1"/>
        <end position="75"/>
    </location>
</feature>
<proteinExistence type="predicted"/>
<dbReference type="RefSeq" id="WP_143021990.1">
    <property type="nucleotide sequence ID" value="NZ_FNFB01000003.1"/>
</dbReference>
<reference evidence="2 3" key="1">
    <citation type="submission" date="2016-10" db="EMBL/GenBank/DDBJ databases">
        <authorList>
            <person name="de Groot N.N."/>
        </authorList>
    </citation>
    <scope>NUCLEOTIDE SEQUENCE [LARGE SCALE GENOMIC DNA]</scope>
    <source>
        <strain evidence="2 3">CGMCC 4.5681</strain>
    </source>
</reference>
<evidence type="ECO:0000313" key="3">
    <source>
        <dbReference type="Proteomes" id="UP000198683"/>
    </source>
</evidence>